<dbReference type="PANTHER" id="PTHR43179">
    <property type="entry name" value="RHAMNOSYLTRANSFERASE WBBL"/>
    <property type="match status" value="1"/>
</dbReference>
<organism evidence="5 6">
    <name type="scientific">Acetobacter farinalis</name>
    <dbReference type="NCBI Taxonomy" id="1260984"/>
    <lineage>
        <taxon>Bacteria</taxon>
        <taxon>Pseudomonadati</taxon>
        <taxon>Pseudomonadota</taxon>
        <taxon>Alphaproteobacteria</taxon>
        <taxon>Acetobacterales</taxon>
        <taxon>Acetobacteraceae</taxon>
        <taxon>Acetobacter</taxon>
    </lineage>
</organism>
<keyword evidence="2 5" id="KW-0328">Glycosyltransferase</keyword>
<dbReference type="Gene3D" id="3.90.550.10">
    <property type="entry name" value="Spore Coat Polysaccharide Biosynthesis Protein SpsA, Chain A"/>
    <property type="match status" value="1"/>
</dbReference>
<dbReference type="GO" id="GO:0016757">
    <property type="term" value="F:glycosyltransferase activity"/>
    <property type="evidence" value="ECO:0007669"/>
    <property type="project" value="UniProtKB-KW"/>
</dbReference>
<evidence type="ECO:0000313" key="5">
    <source>
        <dbReference type="EMBL" id="MCX2561105.1"/>
    </source>
</evidence>
<dbReference type="PANTHER" id="PTHR43179:SF12">
    <property type="entry name" value="GALACTOFURANOSYLTRANSFERASE GLFT2"/>
    <property type="match status" value="1"/>
</dbReference>
<comment type="similarity">
    <text evidence="1">Belongs to the glycosyltransferase 2 family.</text>
</comment>
<keyword evidence="3 5" id="KW-0808">Transferase</keyword>
<proteinExistence type="inferred from homology"/>
<accession>A0ABT3Q754</accession>
<name>A0ABT3Q754_9PROT</name>
<comment type="caution">
    <text evidence="5">The sequence shown here is derived from an EMBL/GenBank/DDBJ whole genome shotgun (WGS) entry which is preliminary data.</text>
</comment>
<dbReference type="Pfam" id="PF00535">
    <property type="entry name" value="Glycos_transf_2"/>
    <property type="match status" value="1"/>
</dbReference>
<dbReference type="EC" id="2.4.-.-" evidence="5"/>
<keyword evidence="6" id="KW-1185">Reference proteome</keyword>
<dbReference type="SUPFAM" id="SSF53448">
    <property type="entry name" value="Nucleotide-diphospho-sugar transferases"/>
    <property type="match status" value="1"/>
</dbReference>
<dbReference type="Proteomes" id="UP001526446">
    <property type="component" value="Unassembled WGS sequence"/>
</dbReference>
<dbReference type="InterPro" id="IPR029044">
    <property type="entry name" value="Nucleotide-diphossugar_trans"/>
</dbReference>
<feature type="domain" description="Glycosyltransferase 2-like" evidence="4">
    <location>
        <begin position="17"/>
        <end position="125"/>
    </location>
</feature>
<dbReference type="InterPro" id="IPR001173">
    <property type="entry name" value="Glyco_trans_2-like"/>
</dbReference>
<evidence type="ECO:0000256" key="2">
    <source>
        <dbReference type="ARBA" id="ARBA00022676"/>
    </source>
</evidence>
<reference evidence="5 6" key="1">
    <citation type="submission" date="2022-11" db="EMBL/GenBank/DDBJ databases">
        <title>Genome sequencing of Acetobacter type strain.</title>
        <authorList>
            <person name="Heo J."/>
            <person name="Lee D."/>
            <person name="Han B.-H."/>
            <person name="Hong S.-B."/>
            <person name="Kwon S.-W."/>
        </authorList>
    </citation>
    <scope>NUCLEOTIDE SEQUENCE [LARGE SCALE GENOMIC DNA]</scope>
    <source>
        <strain evidence="5 6">KACC 21251</strain>
    </source>
</reference>
<protein>
    <submittedName>
        <fullName evidence="5">Glycosyltransferase</fullName>
        <ecNumber evidence="5">2.4.-.-</ecNumber>
    </submittedName>
</protein>
<dbReference type="EMBL" id="JAPIUX010000004">
    <property type="protein sequence ID" value="MCX2561105.1"/>
    <property type="molecule type" value="Genomic_DNA"/>
</dbReference>
<gene>
    <name evidence="5" type="ORF">OQ252_06805</name>
</gene>
<dbReference type="RefSeq" id="WP_166121191.1">
    <property type="nucleotide sequence ID" value="NZ_JAPIUX010000004.1"/>
</dbReference>
<evidence type="ECO:0000256" key="3">
    <source>
        <dbReference type="ARBA" id="ARBA00022679"/>
    </source>
</evidence>
<evidence type="ECO:0000256" key="1">
    <source>
        <dbReference type="ARBA" id="ARBA00006739"/>
    </source>
</evidence>
<evidence type="ECO:0000313" key="6">
    <source>
        <dbReference type="Proteomes" id="UP001526446"/>
    </source>
</evidence>
<sequence length="346" mass="39495">MRSETLTEQAILDGTCAVIVTYGSRLVFLEQVLQAVLQCGAGHVVLVDNGTAPDVSDKINAFTHQWGAARTSCIRLARNGGSAGGFAAGIAAAARRRQTLHIWTLDDDTVPEPDALKALARTWVLMGSSPLCCLASFRQDKRTYVKLVRNNKPNAIQNNSFFGFSVQSVFQKKTVAIWDKDGLPCRAMEMGAYGGLWLHRDWVDRIGLPDERFFLYFDDYDYTLRITRQGGVLWMCQKSILRDIEQSWTEAPSFLHPWLQYEQGAVRPYFSVRNRVFIERKSRKSRSVYTLNMVLFLLIKVLCRTWRSVLYHLVHPVKMLRRWRILFVAIQDGFSGNFENSILESK</sequence>
<evidence type="ECO:0000259" key="4">
    <source>
        <dbReference type="Pfam" id="PF00535"/>
    </source>
</evidence>